<evidence type="ECO:0000259" key="10">
    <source>
        <dbReference type="PROSITE" id="PS50850"/>
    </source>
</evidence>
<evidence type="ECO:0000256" key="9">
    <source>
        <dbReference type="SAM" id="Phobius"/>
    </source>
</evidence>
<evidence type="ECO:0000256" key="2">
    <source>
        <dbReference type="ARBA" id="ARBA00010992"/>
    </source>
</evidence>
<dbReference type="GO" id="GO:0005886">
    <property type="term" value="C:plasma membrane"/>
    <property type="evidence" value="ECO:0007669"/>
    <property type="project" value="UniProtKB-SubCell"/>
</dbReference>
<protein>
    <submittedName>
        <fullName evidence="11">MFS transporter</fullName>
    </submittedName>
</protein>
<feature type="transmembrane region" description="Helical" evidence="9">
    <location>
        <begin position="96"/>
        <end position="114"/>
    </location>
</feature>
<evidence type="ECO:0000256" key="3">
    <source>
        <dbReference type="ARBA" id="ARBA00022448"/>
    </source>
</evidence>
<dbReference type="InterPro" id="IPR047984">
    <property type="entry name" value="XylE-like"/>
</dbReference>
<comment type="subcellular location">
    <subcellularLocation>
        <location evidence="1">Cell membrane</location>
        <topology evidence="1">Multi-pass membrane protein</topology>
    </subcellularLocation>
</comment>
<organism evidence="11 12">
    <name type="scientific">Hymenobacter gummosus</name>
    <dbReference type="NCBI Taxonomy" id="1776032"/>
    <lineage>
        <taxon>Bacteria</taxon>
        <taxon>Pseudomonadati</taxon>
        <taxon>Bacteroidota</taxon>
        <taxon>Cytophagia</taxon>
        <taxon>Cytophagales</taxon>
        <taxon>Hymenobacteraceae</taxon>
        <taxon>Hymenobacter</taxon>
    </lineage>
</organism>
<feature type="transmembrane region" description="Helical" evidence="9">
    <location>
        <begin position="292"/>
        <end position="314"/>
    </location>
</feature>
<dbReference type="InterPro" id="IPR050814">
    <property type="entry name" value="Myo-inositol_Transporter"/>
</dbReference>
<feature type="transmembrane region" description="Helical" evidence="9">
    <location>
        <begin position="390"/>
        <end position="413"/>
    </location>
</feature>
<evidence type="ECO:0000256" key="7">
    <source>
        <dbReference type="ARBA" id="ARBA00023136"/>
    </source>
</evidence>
<dbReference type="OrthoDB" id="9783823at2"/>
<proteinExistence type="inferred from homology"/>
<feature type="transmembrane region" description="Helical" evidence="9">
    <location>
        <begin position="425"/>
        <end position="444"/>
    </location>
</feature>
<feature type="transmembrane region" description="Helical" evidence="9">
    <location>
        <begin position="326"/>
        <end position="346"/>
    </location>
</feature>
<comment type="caution">
    <text evidence="11">The sequence shown here is derived from an EMBL/GenBank/DDBJ whole genome shotgun (WGS) entry which is preliminary data.</text>
</comment>
<keyword evidence="6 9" id="KW-1133">Transmembrane helix</keyword>
<keyword evidence="5 9" id="KW-0812">Transmembrane</keyword>
<evidence type="ECO:0000256" key="1">
    <source>
        <dbReference type="ARBA" id="ARBA00004651"/>
    </source>
</evidence>
<dbReference type="Pfam" id="PF00083">
    <property type="entry name" value="Sugar_tr"/>
    <property type="match status" value="1"/>
</dbReference>
<dbReference type="InterPro" id="IPR036259">
    <property type="entry name" value="MFS_trans_sf"/>
</dbReference>
<feature type="transmembrane region" description="Helical" evidence="9">
    <location>
        <begin position="358"/>
        <end position="378"/>
    </location>
</feature>
<keyword evidence="3 8" id="KW-0813">Transport</keyword>
<dbReference type="GO" id="GO:0022857">
    <property type="term" value="F:transmembrane transporter activity"/>
    <property type="evidence" value="ECO:0007669"/>
    <property type="project" value="InterPro"/>
</dbReference>
<dbReference type="InterPro" id="IPR005829">
    <property type="entry name" value="Sugar_transporter_CS"/>
</dbReference>
<dbReference type="NCBIfam" id="TIGR00879">
    <property type="entry name" value="SP"/>
    <property type="match status" value="1"/>
</dbReference>
<dbReference type="SUPFAM" id="SSF103473">
    <property type="entry name" value="MFS general substrate transporter"/>
    <property type="match status" value="1"/>
</dbReference>
<dbReference type="PANTHER" id="PTHR48020:SF12">
    <property type="entry name" value="PROTON MYO-INOSITOL COTRANSPORTER"/>
    <property type="match status" value="1"/>
</dbReference>
<keyword evidence="4" id="KW-1003">Cell membrane</keyword>
<reference evidence="11 12" key="1">
    <citation type="submission" date="2018-12" db="EMBL/GenBank/DDBJ databases">
        <title>Hymenobacter gummosus sp. nov., isolated from a spring.</title>
        <authorList>
            <person name="Nie L."/>
        </authorList>
    </citation>
    <scope>NUCLEOTIDE SEQUENCE [LARGE SCALE GENOMIC DNA]</scope>
    <source>
        <strain evidence="11 12">KCTC 52166</strain>
    </source>
</reference>
<dbReference type="InterPro" id="IPR005828">
    <property type="entry name" value="MFS_sugar_transport-like"/>
</dbReference>
<dbReference type="PROSITE" id="PS00217">
    <property type="entry name" value="SUGAR_TRANSPORT_2"/>
    <property type="match status" value="1"/>
</dbReference>
<feature type="transmembrane region" description="Helical" evidence="9">
    <location>
        <begin position="55"/>
        <end position="76"/>
    </location>
</feature>
<dbReference type="PROSITE" id="PS00216">
    <property type="entry name" value="SUGAR_TRANSPORT_1"/>
    <property type="match status" value="1"/>
</dbReference>
<keyword evidence="12" id="KW-1185">Reference proteome</keyword>
<feature type="transmembrane region" description="Helical" evidence="9">
    <location>
        <begin position="182"/>
        <end position="200"/>
    </location>
</feature>
<evidence type="ECO:0000256" key="5">
    <source>
        <dbReference type="ARBA" id="ARBA00022692"/>
    </source>
</evidence>
<evidence type="ECO:0000256" key="6">
    <source>
        <dbReference type="ARBA" id="ARBA00022989"/>
    </source>
</evidence>
<feature type="transmembrane region" description="Helical" evidence="9">
    <location>
        <begin position="126"/>
        <end position="147"/>
    </location>
</feature>
<dbReference type="PROSITE" id="PS50850">
    <property type="entry name" value="MFS"/>
    <property type="match status" value="1"/>
</dbReference>
<feature type="domain" description="Major facilitator superfamily (MFS) profile" evidence="10">
    <location>
        <begin position="58"/>
        <end position="479"/>
    </location>
</feature>
<dbReference type="EMBL" id="RXOF01000004">
    <property type="protein sequence ID" value="RTQ50825.1"/>
    <property type="molecule type" value="Genomic_DNA"/>
</dbReference>
<dbReference type="InterPro" id="IPR020846">
    <property type="entry name" value="MFS_dom"/>
</dbReference>
<dbReference type="CDD" id="cd17359">
    <property type="entry name" value="MFS_XylE_like"/>
    <property type="match status" value="1"/>
</dbReference>
<dbReference type="PRINTS" id="PR00171">
    <property type="entry name" value="SUGRTRNSPORT"/>
</dbReference>
<comment type="similarity">
    <text evidence="2 8">Belongs to the major facilitator superfamily. Sugar transporter (TC 2.A.1.1) family.</text>
</comment>
<feature type="transmembrane region" description="Helical" evidence="9">
    <location>
        <begin position="456"/>
        <end position="475"/>
    </location>
</feature>
<dbReference type="PANTHER" id="PTHR48020">
    <property type="entry name" value="PROTON MYO-INOSITOL COTRANSPORTER"/>
    <property type="match status" value="1"/>
</dbReference>
<feature type="transmembrane region" description="Helical" evidence="9">
    <location>
        <begin position="212"/>
        <end position="231"/>
    </location>
</feature>
<dbReference type="AlphaFoldDB" id="A0A431U4J6"/>
<feature type="transmembrane region" description="Helical" evidence="9">
    <location>
        <begin position="153"/>
        <end position="170"/>
    </location>
</feature>
<dbReference type="InterPro" id="IPR003663">
    <property type="entry name" value="Sugar/inositol_transpt"/>
</dbReference>
<accession>A0A431U4J6</accession>
<evidence type="ECO:0000256" key="4">
    <source>
        <dbReference type="ARBA" id="ARBA00022475"/>
    </source>
</evidence>
<dbReference type="Gene3D" id="1.20.1250.20">
    <property type="entry name" value="MFS general substrate transporter like domains"/>
    <property type="match status" value="2"/>
</dbReference>
<name>A0A431U4J6_9BACT</name>
<keyword evidence="7 9" id="KW-0472">Membrane</keyword>
<evidence type="ECO:0000313" key="11">
    <source>
        <dbReference type="EMBL" id="RTQ50825.1"/>
    </source>
</evidence>
<gene>
    <name evidence="11" type="ORF">EJV47_09405</name>
</gene>
<evidence type="ECO:0000313" key="12">
    <source>
        <dbReference type="Proteomes" id="UP000282184"/>
    </source>
</evidence>
<dbReference type="Proteomes" id="UP000282184">
    <property type="component" value="Unassembled WGS sequence"/>
</dbReference>
<sequence>MVSVVPLARNAQHRASQTSKLTISPITISPLYNWKPLLSSAGGFRNFSAVKNNNVFFWSLVVALGGFLFGFDTAVISGAEKAIQQLWGLDSVQHGFTIAVALIGTVFGAIFGGIPSDRLGRRQTLIWIAVLYLVSALGAALTSNWYAFMLFRFLGGLGVGASSVTAPLYISEVAPAEKRGQMVAMFQFNIVFGILAAYLSNYLLTGLGENDWRWMLGVQAAPALAFFLLLFRVPESPRWLIGQGRVEEGRAVFRRIDEAKADELVTSVLTTNAADQAEGGRSLLARQYRTPVMLAVLFALFNQVSGINAIIYYAPRIFEMTGLGKSSALLSSAGLGLVNFIFTLLARQVIDRFGRRKLMLIGSFGLITTLALVAWAFYSENFTAFGGMLVPGLLFVYIAFFAFSQGAVIWVFISEIFPNTVRAQGQALGSSTHWVMAAIIAFAFPPLAEQLGGGNTFAFFCGMMVLQLLFVLGLMPETKGTSLEQLDKTLVLH</sequence>
<evidence type="ECO:0000256" key="8">
    <source>
        <dbReference type="RuleBase" id="RU003346"/>
    </source>
</evidence>